<dbReference type="AlphaFoldDB" id="A0A834KMY2"/>
<evidence type="ECO:0000313" key="2">
    <source>
        <dbReference type="EMBL" id="KAF7409615.1"/>
    </source>
</evidence>
<dbReference type="InterPro" id="IPR051320">
    <property type="entry name" value="Viral_Replic_Matur_Polypro"/>
</dbReference>
<gene>
    <name evidence="2" type="ORF">HZH68_003996</name>
</gene>
<dbReference type="Proteomes" id="UP000617340">
    <property type="component" value="Unassembled WGS sequence"/>
</dbReference>
<comment type="caution">
    <text evidence="2">The sequence shown here is derived from an EMBL/GenBank/DDBJ whole genome shotgun (WGS) entry which is preliminary data.</text>
</comment>
<reference evidence="2" key="1">
    <citation type="journal article" date="2020" name="G3 (Bethesda)">
        <title>High-Quality Assemblies for Three Invasive Social Wasps from the &lt;i&gt;Vespula&lt;/i&gt; Genus.</title>
        <authorList>
            <person name="Harrop T.W.R."/>
            <person name="Guhlin J."/>
            <person name="McLaughlin G.M."/>
            <person name="Permina E."/>
            <person name="Stockwell P."/>
            <person name="Gilligan J."/>
            <person name="Le Lec M.F."/>
            <person name="Gruber M.A.M."/>
            <person name="Quinn O."/>
            <person name="Lovegrove M."/>
            <person name="Duncan E.J."/>
            <person name="Remnant E.J."/>
            <person name="Van Eeckhoven J."/>
            <person name="Graham B."/>
            <person name="Knapp R.A."/>
            <person name="Langford K.W."/>
            <person name="Kronenberg Z."/>
            <person name="Press M.O."/>
            <person name="Eacker S.M."/>
            <person name="Wilson-Rankin E.E."/>
            <person name="Purcell J."/>
            <person name="Lester P.J."/>
            <person name="Dearden P.K."/>
        </authorList>
    </citation>
    <scope>NUCLEOTIDE SEQUENCE</scope>
    <source>
        <strain evidence="2">Linc-1</strain>
    </source>
</reference>
<dbReference type="PANTHER" id="PTHR33064:SF37">
    <property type="entry name" value="RIBONUCLEASE H"/>
    <property type="match status" value="1"/>
</dbReference>
<dbReference type="InterPro" id="IPR043502">
    <property type="entry name" value="DNA/RNA_pol_sf"/>
</dbReference>
<evidence type="ECO:0000313" key="3">
    <source>
        <dbReference type="Proteomes" id="UP000617340"/>
    </source>
</evidence>
<dbReference type="Gene3D" id="3.30.70.270">
    <property type="match status" value="2"/>
</dbReference>
<keyword evidence="3" id="KW-1185">Reference proteome</keyword>
<protein>
    <recommendedName>
        <fullName evidence="1">Reverse transcriptase domain-containing protein</fullName>
    </recommendedName>
</protein>
<dbReference type="InterPro" id="IPR043128">
    <property type="entry name" value="Rev_trsase/Diguanyl_cyclase"/>
</dbReference>
<dbReference type="SUPFAM" id="SSF56672">
    <property type="entry name" value="DNA/RNA polymerases"/>
    <property type="match status" value="1"/>
</dbReference>
<accession>A0A834KMY2</accession>
<feature type="domain" description="Reverse transcriptase" evidence="1">
    <location>
        <begin position="54"/>
        <end position="119"/>
    </location>
</feature>
<sequence length="142" mass="16476">MIIKVPENRFGQVLQHVKLHSLNSEGKEVAKYMIKDSIDLFHLPGDGNIRATDYILGNKLFVYLDDIVIYSYFLDEHVTKFRKLSDRLRKADLKLQPDKCNILSKNPGKMKAVKKFPKTTKNIKQFLGLAGYYQQFISTFHP</sequence>
<dbReference type="Pfam" id="PF00078">
    <property type="entry name" value="RVT_1"/>
    <property type="match status" value="1"/>
</dbReference>
<dbReference type="GO" id="GO:0071897">
    <property type="term" value="P:DNA biosynthetic process"/>
    <property type="evidence" value="ECO:0007669"/>
    <property type="project" value="UniProtKB-ARBA"/>
</dbReference>
<dbReference type="PANTHER" id="PTHR33064">
    <property type="entry name" value="POL PROTEIN"/>
    <property type="match status" value="1"/>
</dbReference>
<proteinExistence type="predicted"/>
<evidence type="ECO:0000259" key="1">
    <source>
        <dbReference type="Pfam" id="PF00078"/>
    </source>
</evidence>
<dbReference type="EMBL" id="JACSDZ010000003">
    <property type="protein sequence ID" value="KAF7409615.1"/>
    <property type="molecule type" value="Genomic_DNA"/>
</dbReference>
<organism evidence="2 3">
    <name type="scientific">Vespula germanica</name>
    <name type="common">German yellow jacket</name>
    <name type="synonym">Paravespula germanica</name>
    <dbReference type="NCBI Taxonomy" id="30212"/>
    <lineage>
        <taxon>Eukaryota</taxon>
        <taxon>Metazoa</taxon>
        <taxon>Ecdysozoa</taxon>
        <taxon>Arthropoda</taxon>
        <taxon>Hexapoda</taxon>
        <taxon>Insecta</taxon>
        <taxon>Pterygota</taxon>
        <taxon>Neoptera</taxon>
        <taxon>Endopterygota</taxon>
        <taxon>Hymenoptera</taxon>
        <taxon>Apocrita</taxon>
        <taxon>Aculeata</taxon>
        <taxon>Vespoidea</taxon>
        <taxon>Vespidae</taxon>
        <taxon>Vespinae</taxon>
        <taxon>Vespula</taxon>
    </lineage>
</organism>
<dbReference type="InterPro" id="IPR000477">
    <property type="entry name" value="RT_dom"/>
</dbReference>
<name>A0A834KMY2_VESGE</name>